<protein>
    <recommendedName>
        <fullName evidence="3">Protein kinase domain-containing protein</fullName>
    </recommendedName>
</protein>
<gene>
    <name evidence="1" type="ORF">M9Y10_002046</name>
</gene>
<dbReference type="Proteomes" id="UP001470230">
    <property type="component" value="Unassembled WGS sequence"/>
</dbReference>
<keyword evidence="2" id="KW-1185">Reference proteome</keyword>
<accession>A0ABR2L8N0</accession>
<reference evidence="1 2" key="1">
    <citation type="submission" date="2024-04" db="EMBL/GenBank/DDBJ databases">
        <title>Tritrichomonas musculus Genome.</title>
        <authorList>
            <person name="Alves-Ferreira E."/>
            <person name="Grigg M."/>
            <person name="Lorenzi H."/>
            <person name="Galac M."/>
        </authorList>
    </citation>
    <scope>NUCLEOTIDE SEQUENCE [LARGE SCALE GENOMIC DNA]</scope>
    <source>
        <strain evidence="1 2">EAF2021</strain>
    </source>
</reference>
<sequence>MFHKNRNLVEAVLPFIDNNDIEKAIDDQAFIDFFHKFINDENNLSQKEIIEISQDKHHNIEHQLCFNMTEANFFIKISKSRMTHINSEKKMFQKLDSHFILHINDNDESDQRPFLPGMTLRNLLERNYFNHIITDVDKLVWALQILIAMSDIYEENSNNPKNESINYGKISDESFYIDSMKNIYLFSFPEISDQRTVKNKMADFVSIGEILDSIFKEKTLESHLYSNNGFYWYRNYHMIIDKVLNKFTITDDEVPNFQDIINEIKKTEIYEENQNEINLRLNESQFISASTKCSFNDLVLAQLGGLNDINPICSRLFRKLRDQSKEGSDYFLFFNLVLHVFFPSYNRNGRRIEYIEFLNIFKENDVKSMIEKLIKTNLPSNDQFQEMMKAFDIERSLLNNSLAEMIKYQLKQCCHKETYFHEVIKTLANYYFPNTNEQVLNDCNAFDYFGILEFLIQKDDILYLTYPTMSKENFKRLSEMPTYEKMKDFFKSSFEDITFYRNIFILNNVDGFDSLLISHQLFFNVTDASFYLERKYLHDELDQKFKAKVLFQDEIFSNVTNSKYIIHLNQNINQIKYYENVSISLIPFLSSTLYNFILRNSKNHIITDTDKILWAIQMAIAFRDLDSYSKQNNSIDFIDCISDHSFYIDEMKNIYLCSLAFCNERENDMSTTFGPFYFRSNSHRSYIYAYGVLLNEIITEMEPKTMFGNMSRRQRNEYTKNGYAKFNLFNEYGEKWYNKYGQDIKEIVYKCIDGSFINFTQIIDELKETKLYKMNQYIVDKREMNAKPIDSSRKFSFHSIMLVEITGINEMKCILNRFFEDLSVKYSQDDEHQILYENILNEIKSSNSTKNYFNAFKLLTKKF</sequence>
<organism evidence="1 2">
    <name type="scientific">Tritrichomonas musculus</name>
    <dbReference type="NCBI Taxonomy" id="1915356"/>
    <lineage>
        <taxon>Eukaryota</taxon>
        <taxon>Metamonada</taxon>
        <taxon>Parabasalia</taxon>
        <taxon>Tritrichomonadida</taxon>
        <taxon>Tritrichomonadidae</taxon>
        <taxon>Tritrichomonas</taxon>
    </lineage>
</organism>
<evidence type="ECO:0008006" key="3">
    <source>
        <dbReference type="Google" id="ProtNLM"/>
    </source>
</evidence>
<comment type="caution">
    <text evidence="1">The sequence shown here is derived from an EMBL/GenBank/DDBJ whole genome shotgun (WGS) entry which is preliminary data.</text>
</comment>
<evidence type="ECO:0000313" key="2">
    <source>
        <dbReference type="Proteomes" id="UP001470230"/>
    </source>
</evidence>
<proteinExistence type="predicted"/>
<name>A0ABR2L8N0_9EUKA</name>
<dbReference type="EMBL" id="JAPFFF010000001">
    <property type="protein sequence ID" value="KAK8899724.1"/>
    <property type="molecule type" value="Genomic_DNA"/>
</dbReference>
<evidence type="ECO:0000313" key="1">
    <source>
        <dbReference type="EMBL" id="KAK8899724.1"/>
    </source>
</evidence>